<organism evidence="1 2">
    <name type="scientific">Smallanthus sonchifolius</name>
    <dbReference type="NCBI Taxonomy" id="185202"/>
    <lineage>
        <taxon>Eukaryota</taxon>
        <taxon>Viridiplantae</taxon>
        <taxon>Streptophyta</taxon>
        <taxon>Embryophyta</taxon>
        <taxon>Tracheophyta</taxon>
        <taxon>Spermatophyta</taxon>
        <taxon>Magnoliopsida</taxon>
        <taxon>eudicotyledons</taxon>
        <taxon>Gunneridae</taxon>
        <taxon>Pentapetalae</taxon>
        <taxon>asterids</taxon>
        <taxon>campanulids</taxon>
        <taxon>Asterales</taxon>
        <taxon>Asteraceae</taxon>
        <taxon>Asteroideae</taxon>
        <taxon>Heliantheae alliance</taxon>
        <taxon>Millerieae</taxon>
        <taxon>Smallanthus</taxon>
    </lineage>
</organism>
<dbReference type="Proteomes" id="UP001056120">
    <property type="component" value="Linkage Group LG10"/>
</dbReference>
<comment type="caution">
    <text evidence="1">The sequence shown here is derived from an EMBL/GenBank/DDBJ whole genome shotgun (WGS) entry which is preliminary data.</text>
</comment>
<evidence type="ECO:0000313" key="2">
    <source>
        <dbReference type="Proteomes" id="UP001056120"/>
    </source>
</evidence>
<protein>
    <submittedName>
        <fullName evidence="1">Uncharacterized protein</fullName>
    </submittedName>
</protein>
<reference evidence="2" key="1">
    <citation type="journal article" date="2022" name="Mol. Ecol. Resour.">
        <title>The genomes of chicory, endive, great burdock and yacon provide insights into Asteraceae palaeo-polyploidization history and plant inulin production.</title>
        <authorList>
            <person name="Fan W."/>
            <person name="Wang S."/>
            <person name="Wang H."/>
            <person name="Wang A."/>
            <person name="Jiang F."/>
            <person name="Liu H."/>
            <person name="Zhao H."/>
            <person name="Xu D."/>
            <person name="Zhang Y."/>
        </authorList>
    </citation>
    <scope>NUCLEOTIDE SEQUENCE [LARGE SCALE GENOMIC DNA]</scope>
    <source>
        <strain evidence="2">cv. Yunnan</strain>
    </source>
</reference>
<reference evidence="1 2" key="2">
    <citation type="journal article" date="2022" name="Mol. Ecol. Resour.">
        <title>The genomes of chicory, endive, great burdock and yacon provide insights into Asteraceae paleo-polyploidization history and plant inulin production.</title>
        <authorList>
            <person name="Fan W."/>
            <person name="Wang S."/>
            <person name="Wang H."/>
            <person name="Wang A."/>
            <person name="Jiang F."/>
            <person name="Liu H."/>
            <person name="Zhao H."/>
            <person name="Xu D."/>
            <person name="Zhang Y."/>
        </authorList>
    </citation>
    <scope>NUCLEOTIDE SEQUENCE [LARGE SCALE GENOMIC DNA]</scope>
    <source>
        <strain evidence="2">cv. Yunnan</strain>
        <tissue evidence="1">Leaves</tissue>
    </source>
</reference>
<gene>
    <name evidence="1" type="ORF">L1987_28756</name>
</gene>
<dbReference type="EMBL" id="CM042027">
    <property type="protein sequence ID" value="KAI3800662.1"/>
    <property type="molecule type" value="Genomic_DNA"/>
</dbReference>
<sequence>MNDVEDDGHGRPKLAEGFYEVESIRKKRCRKGKVQYLIKWLGWPEEANTWEPTDNLLSCSDLIDKFEQSTRSRTQRSSRRSVTQSTGGSSTAIKEETESETPTRSSMATAQERPFRIFI</sequence>
<name>A0ACB9HXY4_9ASTR</name>
<evidence type="ECO:0000313" key="1">
    <source>
        <dbReference type="EMBL" id="KAI3800662.1"/>
    </source>
</evidence>
<keyword evidence="2" id="KW-1185">Reference proteome</keyword>
<accession>A0ACB9HXY4</accession>
<proteinExistence type="predicted"/>